<dbReference type="OrthoDB" id="431212at2759"/>
<evidence type="ECO:0000256" key="6">
    <source>
        <dbReference type="ARBA" id="ARBA00023136"/>
    </source>
</evidence>
<keyword evidence="6 8" id="KW-0472">Membrane</keyword>
<feature type="compositionally biased region" description="Polar residues" evidence="7">
    <location>
        <begin position="575"/>
        <end position="592"/>
    </location>
</feature>
<evidence type="ECO:0000256" key="3">
    <source>
        <dbReference type="ARBA" id="ARBA00022448"/>
    </source>
</evidence>
<accession>A0A545WB13</accession>
<evidence type="ECO:0000256" key="5">
    <source>
        <dbReference type="ARBA" id="ARBA00022989"/>
    </source>
</evidence>
<dbReference type="GO" id="GO:0005345">
    <property type="term" value="F:purine nucleobase transmembrane transporter activity"/>
    <property type="evidence" value="ECO:0007669"/>
    <property type="project" value="TreeGrafter"/>
</dbReference>
<dbReference type="STRING" id="43265.A0A545WB13"/>
<comment type="subcellular location">
    <subcellularLocation>
        <location evidence="1">Membrane</location>
        <topology evidence="1">Multi-pass membrane protein</topology>
    </subcellularLocation>
</comment>
<dbReference type="Pfam" id="PF00860">
    <property type="entry name" value="Xan_ur_permease"/>
    <property type="match status" value="2"/>
</dbReference>
<keyword evidence="5 8" id="KW-1133">Transmembrane helix</keyword>
<organism evidence="9 10">
    <name type="scientific">Cordyceps javanica</name>
    <dbReference type="NCBI Taxonomy" id="43265"/>
    <lineage>
        <taxon>Eukaryota</taxon>
        <taxon>Fungi</taxon>
        <taxon>Dikarya</taxon>
        <taxon>Ascomycota</taxon>
        <taxon>Pezizomycotina</taxon>
        <taxon>Sordariomycetes</taxon>
        <taxon>Hypocreomycetidae</taxon>
        <taxon>Hypocreales</taxon>
        <taxon>Cordycipitaceae</taxon>
        <taxon>Cordyceps</taxon>
    </lineage>
</organism>
<feature type="transmembrane region" description="Helical" evidence="8">
    <location>
        <begin position="502"/>
        <end position="525"/>
    </location>
</feature>
<feature type="transmembrane region" description="Helical" evidence="8">
    <location>
        <begin position="169"/>
        <end position="190"/>
    </location>
</feature>
<evidence type="ECO:0000313" key="10">
    <source>
        <dbReference type="Proteomes" id="UP000315783"/>
    </source>
</evidence>
<evidence type="ECO:0000256" key="4">
    <source>
        <dbReference type="ARBA" id="ARBA00022692"/>
    </source>
</evidence>
<dbReference type="PANTHER" id="PTHR43337">
    <property type="entry name" value="XANTHINE/URACIL PERMEASE C887.17-RELATED"/>
    <property type="match status" value="1"/>
</dbReference>
<keyword evidence="3" id="KW-0813">Transport</keyword>
<dbReference type="AlphaFoldDB" id="A0A545WB13"/>
<feature type="transmembrane region" description="Helical" evidence="8">
    <location>
        <begin position="351"/>
        <end position="370"/>
    </location>
</feature>
<comment type="similarity">
    <text evidence="2">Belongs to the nucleobase:cation symporter-2 (NCS2) (TC 2.A.40) family. Azg-like subfamily.</text>
</comment>
<feature type="transmembrane region" description="Helical" evidence="8">
    <location>
        <begin position="267"/>
        <end position="284"/>
    </location>
</feature>
<evidence type="ECO:0000256" key="2">
    <source>
        <dbReference type="ARBA" id="ARBA00005697"/>
    </source>
</evidence>
<dbReference type="InterPro" id="IPR006043">
    <property type="entry name" value="NCS2"/>
</dbReference>
<reference evidence="9 10" key="1">
    <citation type="journal article" date="2019" name="Appl. Microbiol. Biotechnol.">
        <title>Genome sequence of Isaria javanica and comparative genome analysis insights into family S53 peptidase evolution in fungal entomopathogens.</title>
        <authorList>
            <person name="Lin R."/>
            <person name="Zhang X."/>
            <person name="Xin B."/>
            <person name="Zou M."/>
            <person name="Gao Y."/>
            <person name="Qin F."/>
            <person name="Hu Q."/>
            <person name="Xie B."/>
            <person name="Cheng X."/>
        </authorList>
    </citation>
    <scope>NUCLEOTIDE SEQUENCE [LARGE SCALE GENOMIC DNA]</scope>
    <source>
        <strain evidence="9 10">IJ1G</strain>
    </source>
</reference>
<dbReference type="GO" id="GO:0015853">
    <property type="term" value="P:adenine transport"/>
    <property type="evidence" value="ECO:0007669"/>
    <property type="project" value="TreeGrafter"/>
</dbReference>
<dbReference type="GO" id="GO:0015854">
    <property type="term" value="P:guanine transport"/>
    <property type="evidence" value="ECO:0007669"/>
    <property type="project" value="TreeGrafter"/>
</dbReference>
<dbReference type="PANTHER" id="PTHR43337:SF3">
    <property type="entry name" value="PURINE TRANSPORTER"/>
    <property type="match status" value="1"/>
</dbReference>
<dbReference type="Proteomes" id="UP000315783">
    <property type="component" value="Unassembled WGS sequence"/>
</dbReference>
<keyword evidence="4 8" id="KW-0812">Transmembrane</keyword>
<evidence type="ECO:0000256" key="7">
    <source>
        <dbReference type="SAM" id="MobiDB-lite"/>
    </source>
</evidence>
<feature type="region of interest" description="Disordered" evidence="7">
    <location>
        <begin position="560"/>
        <end position="620"/>
    </location>
</feature>
<evidence type="ECO:0000256" key="8">
    <source>
        <dbReference type="SAM" id="Phobius"/>
    </source>
</evidence>
<dbReference type="GO" id="GO:0005886">
    <property type="term" value="C:plasma membrane"/>
    <property type="evidence" value="ECO:0007669"/>
    <property type="project" value="TreeGrafter"/>
</dbReference>
<feature type="transmembrane region" description="Helical" evidence="8">
    <location>
        <begin position="124"/>
        <end position="149"/>
    </location>
</feature>
<proteinExistence type="inferred from homology"/>
<feature type="compositionally biased region" description="Basic and acidic residues" evidence="7">
    <location>
        <begin position="611"/>
        <end position="620"/>
    </location>
</feature>
<gene>
    <name evidence="9" type="ORF">IF1G_01393</name>
</gene>
<keyword evidence="10" id="KW-1185">Reference proteome</keyword>
<comment type="caution">
    <text evidence="9">The sequence shown here is derived from an EMBL/GenBank/DDBJ whole genome shotgun (WGS) entry which is preliminary data.</text>
</comment>
<protein>
    <submittedName>
        <fullName evidence="9">Nucleoside transporter</fullName>
    </submittedName>
</protein>
<evidence type="ECO:0000256" key="1">
    <source>
        <dbReference type="ARBA" id="ARBA00004141"/>
    </source>
</evidence>
<sequence>MSQPSHDEFVIESHESAARRSRFCGIRDFCDLADLWISASRFGHFFHLGGSGHPKEIVTATAFREIRAGLTTFATMAYIIAVNASMLSQTGGTCECNLVDRHQCDGIPEFATCKEEVRRDLITATAAIAGMASLVFGLLTNLPVAIAPGMGLNAYFAFQVVGVNGSGSVPYRTALTATFVEGFIFIILALTGMRQWLVKIIPATLKTAIGVGIGFLLTEVGLSYSSGIGAITGGGGSSPLALGGCPAELLDPDSGRCTGGVMSNPKLWLAVLCGGIFTAFLMAYRVKYALVIGIALVSVISWPRNTAVSYFPDTKEGDSRFEFFKQVVAWHPLTRVANQLEWDIQTSGSNFALTLFTFLYVDIIDATATLYSMVRFCGVVDKDGDFPRSTVAYCTDAAFISIAALFGSSPVTAFIESGAGIAEGGRTGLTAMVTGFCFIVAVFFAPIFASIPPWATGCTLVLVGCMMIRQITQINWRYIGDVLPSFVVMTFIPFSYSVAYGLIAGIFVYTMLNGLIGAVVCISGGRYEPREYELKEYWTWKGSGQPPWFVRAIRHRRRKAARDTVTPAGGPEFRSPQQERVVSFSGDSQGRSSAKGGSAVVSEQPILSRPTPEEMTRMSR</sequence>
<dbReference type="InterPro" id="IPR045018">
    <property type="entry name" value="Azg-like"/>
</dbReference>
<feature type="transmembrane region" description="Helical" evidence="8">
    <location>
        <begin position="390"/>
        <end position="415"/>
    </location>
</feature>
<feature type="transmembrane region" description="Helical" evidence="8">
    <location>
        <begin position="427"/>
        <end position="448"/>
    </location>
</feature>
<feature type="transmembrane region" description="Helical" evidence="8">
    <location>
        <begin position="478"/>
        <end position="496"/>
    </location>
</feature>
<dbReference type="EMBL" id="SPUK01000002">
    <property type="protein sequence ID" value="TQV99178.1"/>
    <property type="molecule type" value="Genomic_DNA"/>
</dbReference>
<evidence type="ECO:0000313" key="9">
    <source>
        <dbReference type="EMBL" id="TQV99178.1"/>
    </source>
</evidence>
<name>A0A545WB13_9HYPO</name>